<evidence type="ECO:0000256" key="7">
    <source>
        <dbReference type="ARBA" id="ARBA00022679"/>
    </source>
</evidence>
<evidence type="ECO:0000256" key="3">
    <source>
        <dbReference type="ARBA" id="ARBA00005790"/>
    </source>
</evidence>
<dbReference type="GO" id="GO:0004385">
    <property type="term" value="F:GMP kinase activity"/>
    <property type="evidence" value="ECO:0007669"/>
    <property type="project" value="UniProtKB-UniRule"/>
</dbReference>
<dbReference type="EC" id="2.7.4.8" evidence="4 13"/>
<evidence type="ECO:0000256" key="4">
    <source>
        <dbReference type="ARBA" id="ARBA00012961"/>
    </source>
</evidence>
<dbReference type="PROSITE" id="PS00856">
    <property type="entry name" value="GUANYLATE_KINASE_1"/>
    <property type="match status" value="1"/>
</dbReference>
<dbReference type="SUPFAM" id="SSF52540">
    <property type="entry name" value="P-loop containing nucleoside triphosphate hydrolases"/>
    <property type="match status" value="1"/>
</dbReference>
<protein>
    <recommendedName>
        <fullName evidence="5 13">Guanylate kinase</fullName>
        <ecNumber evidence="4 13">2.7.4.8</ecNumber>
    </recommendedName>
    <alternativeName>
        <fullName evidence="11 13">GMP kinase</fullName>
    </alternativeName>
</protein>
<dbReference type="InterPro" id="IPR008144">
    <property type="entry name" value="Guanylate_kin-like_dom"/>
</dbReference>
<keyword evidence="9 13" id="KW-0418">Kinase</keyword>
<dbReference type="NCBIfam" id="TIGR03263">
    <property type="entry name" value="guanyl_kin"/>
    <property type="match status" value="1"/>
</dbReference>
<keyword evidence="7 13" id="KW-0808">Transferase</keyword>
<dbReference type="GO" id="GO:0005524">
    <property type="term" value="F:ATP binding"/>
    <property type="evidence" value="ECO:0007669"/>
    <property type="project" value="UniProtKB-UniRule"/>
</dbReference>
<proteinExistence type="inferred from homology"/>
<accession>A0A0K1S2E3</accession>
<evidence type="ECO:0000259" key="14">
    <source>
        <dbReference type="PROSITE" id="PS50052"/>
    </source>
</evidence>
<evidence type="ECO:0000256" key="11">
    <source>
        <dbReference type="ARBA" id="ARBA00030128"/>
    </source>
</evidence>
<dbReference type="InterPro" id="IPR027417">
    <property type="entry name" value="P-loop_NTPase"/>
</dbReference>
<dbReference type="InterPro" id="IPR017665">
    <property type="entry name" value="Guanylate_kinase"/>
</dbReference>
<dbReference type="KEGG" id="mpk:VL20_3314"/>
<dbReference type="Gene3D" id="3.40.50.300">
    <property type="entry name" value="P-loop containing nucleotide triphosphate hydrolases"/>
    <property type="match status" value="1"/>
</dbReference>
<dbReference type="Pfam" id="PF00625">
    <property type="entry name" value="Guanylate_kin"/>
    <property type="match status" value="1"/>
</dbReference>
<evidence type="ECO:0000256" key="8">
    <source>
        <dbReference type="ARBA" id="ARBA00022741"/>
    </source>
</evidence>
<keyword evidence="16" id="KW-1185">Reference proteome</keyword>
<dbReference type="HAMAP" id="MF_00328">
    <property type="entry name" value="Guanylate_kinase"/>
    <property type="match status" value="1"/>
</dbReference>
<evidence type="ECO:0000256" key="5">
    <source>
        <dbReference type="ARBA" id="ARBA00016296"/>
    </source>
</evidence>
<keyword evidence="8 13" id="KW-0547">Nucleotide-binding</keyword>
<comment type="catalytic activity">
    <reaction evidence="12 13">
        <text>GMP + ATP = GDP + ADP</text>
        <dbReference type="Rhea" id="RHEA:20780"/>
        <dbReference type="ChEBI" id="CHEBI:30616"/>
        <dbReference type="ChEBI" id="CHEBI:58115"/>
        <dbReference type="ChEBI" id="CHEBI:58189"/>
        <dbReference type="ChEBI" id="CHEBI:456216"/>
        <dbReference type="EC" id="2.7.4.8"/>
    </reaction>
</comment>
<evidence type="ECO:0000313" key="15">
    <source>
        <dbReference type="EMBL" id="AKV68322.1"/>
    </source>
</evidence>
<sequence>MQPGQLIVITGPSGVGKGTLVRHLLTRFPNLYLSVSATTRPPRPGEIEGEDYYFLDRPSFEEKMAAGEFLESAEYAGNYYGTPQSAIAAQLATGQTVILEIELEGARQVCKSFPEARRIFILPPTFEELERRLRDRGKDAETAIARRLERAREELAASEEFPYQIVNDDLETALDAIEKIIFSR</sequence>
<dbReference type="PATRIC" id="fig|1638788.3.peg.3342"/>
<dbReference type="AlphaFoldDB" id="A0A0K1S2E3"/>
<evidence type="ECO:0000256" key="13">
    <source>
        <dbReference type="HAMAP-Rule" id="MF_00328"/>
    </source>
</evidence>
<evidence type="ECO:0000256" key="10">
    <source>
        <dbReference type="ARBA" id="ARBA00022840"/>
    </source>
</evidence>
<name>A0A0K1S2E3_9CHRO</name>
<comment type="similarity">
    <text evidence="3 13">Belongs to the guanylate kinase family.</text>
</comment>
<dbReference type="InterPro" id="IPR020590">
    <property type="entry name" value="Guanylate_kinase_CS"/>
</dbReference>
<feature type="binding site" evidence="13">
    <location>
        <begin position="11"/>
        <end position="18"/>
    </location>
    <ligand>
        <name>ATP</name>
        <dbReference type="ChEBI" id="CHEBI:30616"/>
    </ligand>
</feature>
<comment type="function">
    <text evidence="1 13">Essential for recycling GMP and indirectly, cGMP.</text>
</comment>
<dbReference type="Gene3D" id="3.30.63.10">
    <property type="entry name" value="Guanylate Kinase phosphate binding domain"/>
    <property type="match status" value="1"/>
</dbReference>
<dbReference type="FunFam" id="3.30.63.10:FF:000005">
    <property type="entry name" value="Guanylate kinase"/>
    <property type="match status" value="1"/>
</dbReference>
<feature type="domain" description="Guanylate kinase-like" evidence="14">
    <location>
        <begin position="4"/>
        <end position="182"/>
    </location>
</feature>
<evidence type="ECO:0000313" key="16">
    <source>
        <dbReference type="Proteomes" id="UP000068167"/>
    </source>
</evidence>
<comment type="subcellular location">
    <subcellularLocation>
        <location evidence="2 13">Cytoplasm</location>
    </subcellularLocation>
</comment>
<reference evidence="15 16" key="1">
    <citation type="journal article" date="2016" name="Stand. Genomic Sci.">
        <title>Complete genome sequence and genomic characterization of Microcystis panniformis FACHB 1757 by third-generation sequencing.</title>
        <authorList>
            <person name="Zhang J.Y."/>
            <person name="Guan R."/>
            <person name="Zhang H.J."/>
            <person name="Li H."/>
            <person name="Xiao P."/>
            <person name="Yu G.L."/>
            <person name="Du L."/>
            <person name="Cao D.M."/>
            <person name="Zhu B.C."/>
            <person name="Li R.H."/>
            <person name="Lu Z.H."/>
        </authorList>
    </citation>
    <scope>NUCLEOTIDE SEQUENCE [LARGE SCALE GENOMIC DNA]</scope>
    <source>
        <strain evidence="15 16">FACHB-1757</strain>
    </source>
</reference>
<dbReference type="Proteomes" id="UP000068167">
    <property type="component" value="Chromosome"/>
</dbReference>
<organism evidence="15 16">
    <name type="scientific">Microcystis panniformis FACHB-1757</name>
    <dbReference type="NCBI Taxonomy" id="1638788"/>
    <lineage>
        <taxon>Bacteria</taxon>
        <taxon>Bacillati</taxon>
        <taxon>Cyanobacteriota</taxon>
        <taxon>Cyanophyceae</taxon>
        <taxon>Oscillatoriophycideae</taxon>
        <taxon>Chroococcales</taxon>
        <taxon>Microcystaceae</taxon>
        <taxon>Microcystis</taxon>
    </lineage>
</organism>
<evidence type="ECO:0000256" key="2">
    <source>
        <dbReference type="ARBA" id="ARBA00004496"/>
    </source>
</evidence>
<gene>
    <name evidence="13" type="primary">gmk</name>
    <name evidence="15" type="ORF">VL20_3314</name>
</gene>
<dbReference type="GO" id="GO:0005829">
    <property type="term" value="C:cytosol"/>
    <property type="evidence" value="ECO:0007669"/>
    <property type="project" value="TreeGrafter"/>
</dbReference>
<dbReference type="EMBL" id="CP011339">
    <property type="protein sequence ID" value="AKV68322.1"/>
    <property type="molecule type" value="Genomic_DNA"/>
</dbReference>
<evidence type="ECO:0000256" key="6">
    <source>
        <dbReference type="ARBA" id="ARBA00022490"/>
    </source>
</evidence>
<dbReference type="PANTHER" id="PTHR23117">
    <property type="entry name" value="GUANYLATE KINASE-RELATED"/>
    <property type="match status" value="1"/>
</dbReference>
<dbReference type="PANTHER" id="PTHR23117:SF13">
    <property type="entry name" value="GUANYLATE KINASE"/>
    <property type="match status" value="1"/>
</dbReference>
<evidence type="ECO:0000256" key="12">
    <source>
        <dbReference type="ARBA" id="ARBA00048594"/>
    </source>
</evidence>
<dbReference type="PROSITE" id="PS50052">
    <property type="entry name" value="GUANYLATE_KINASE_2"/>
    <property type="match status" value="1"/>
</dbReference>
<dbReference type="SMART" id="SM00072">
    <property type="entry name" value="GuKc"/>
    <property type="match status" value="1"/>
</dbReference>
<keyword evidence="10 13" id="KW-0067">ATP-binding</keyword>
<keyword evidence="6 13" id="KW-0963">Cytoplasm</keyword>
<evidence type="ECO:0000256" key="1">
    <source>
        <dbReference type="ARBA" id="ARBA00003531"/>
    </source>
</evidence>
<evidence type="ECO:0000256" key="9">
    <source>
        <dbReference type="ARBA" id="ARBA00022777"/>
    </source>
</evidence>
<dbReference type="InterPro" id="IPR008145">
    <property type="entry name" value="GK/Ca_channel_bsu"/>
</dbReference>
<dbReference type="CDD" id="cd00071">
    <property type="entry name" value="GMPK"/>
    <property type="match status" value="1"/>
</dbReference>
<dbReference type="RefSeq" id="WP_002762373.1">
    <property type="nucleotide sequence ID" value="NZ_CP011339.1"/>
</dbReference>